<dbReference type="Proteomes" id="UP001059596">
    <property type="component" value="Unassembled WGS sequence"/>
</dbReference>
<evidence type="ECO:0000259" key="3">
    <source>
        <dbReference type="PROSITE" id="PS50097"/>
    </source>
</evidence>
<protein>
    <recommendedName>
        <fullName evidence="3">BTB domain-containing protein</fullName>
    </recommendedName>
</protein>
<dbReference type="InterPro" id="IPR011333">
    <property type="entry name" value="SKP1/BTB/POZ_sf"/>
</dbReference>
<keyword evidence="1" id="KW-0217">Developmental protein</keyword>
<dbReference type="Pfam" id="PF00651">
    <property type="entry name" value="BTB"/>
    <property type="match status" value="1"/>
</dbReference>
<dbReference type="PANTHER" id="PTHR23231:SF17">
    <property type="entry name" value="BTB DOMAIN-CONTAINING PROTEIN"/>
    <property type="match status" value="1"/>
</dbReference>
<keyword evidence="5" id="KW-1185">Reference proteome</keyword>
<dbReference type="InterPro" id="IPR043380">
    <property type="entry name" value="Gcl-like"/>
</dbReference>
<evidence type="ECO:0000313" key="4">
    <source>
        <dbReference type="EMBL" id="KAI8034576.1"/>
    </source>
</evidence>
<dbReference type="OrthoDB" id="6359943at2759"/>
<dbReference type="PROSITE" id="PS50097">
    <property type="entry name" value="BTB"/>
    <property type="match status" value="1"/>
</dbReference>
<accession>A0A9P9YCU9</accession>
<feature type="compositionally biased region" description="Polar residues" evidence="2">
    <location>
        <begin position="491"/>
        <end position="500"/>
    </location>
</feature>
<dbReference type="SUPFAM" id="SSF54695">
    <property type="entry name" value="POZ domain"/>
    <property type="match status" value="1"/>
</dbReference>
<comment type="caution">
    <text evidence="4">The sequence shown here is derived from an EMBL/GenBank/DDBJ whole genome shotgun (WGS) entry which is preliminary data.</text>
</comment>
<sequence>MGQIVSSMQGKVAEMFGNRLKRQREDEELDTKDGQPRNKMKRLTTAQYVYQTLFLEQKGSDVAIMALERVWHLHKIYLSQSPYFKAMFNGPWVEAHQDLIKIGIPDERVTVECLDAVLGSLYCHEIEIVPDDVISYLATGTLLHLDDIIDKCAALMVENLSVTTVVEYYEAASQYGLMPVKMSTIQWLEINLLITYTVLTSSQAVSDFLKPIPIELMCELTASPDLYVIQAEFTLYRLLRDWMFLRLRPDDDADHQLPQAREGLHMASSAYFKGRDEECSFLATPMGQPYVGVFQKLRTQYLTNSYRNLMAIYDDNIIPREWVDRHISSHWHSLLRFDEGSSEDRAQHLDEEQFLDNCMRYGLILRELCGQRWRWVDFNYGMDLVMAIDSRVLKVRRQHWPDYKHMLNLRKTNQFMIRATVTSLNAQGKVVFTQSSQICSLSCDENAEVPLMELDPKLVYPLIISVNMLTAVPPDYSFKDVVPLNEEDETTSLYSRSPSIESKGGDNERPLTPSTCSAEESGVFVGDLEPDPSPPSYDRETDDNDA</sequence>
<organism evidence="4 5">
    <name type="scientific">Drosophila gunungcola</name>
    <name type="common">fruit fly</name>
    <dbReference type="NCBI Taxonomy" id="103775"/>
    <lineage>
        <taxon>Eukaryota</taxon>
        <taxon>Metazoa</taxon>
        <taxon>Ecdysozoa</taxon>
        <taxon>Arthropoda</taxon>
        <taxon>Hexapoda</taxon>
        <taxon>Insecta</taxon>
        <taxon>Pterygota</taxon>
        <taxon>Neoptera</taxon>
        <taxon>Endopterygota</taxon>
        <taxon>Diptera</taxon>
        <taxon>Brachycera</taxon>
        <taxon>Muscomorpha</taxon>
        <taxon>Ephydroidea</taxon>
        <taxon>Drosophilidae</taxon>
        <taxon>Drosophila</taxon>
        <taxon>Sophophora</taxon>
    </lineage>
</organism>
<evidence type="ECO:0000256" key="1">
    <source>
        <dbReference type="ARBA" id="ARBA00022473"/>
    </source>
</evidence>
<feature type="domain" description="BTB" evidence="3">
    <location>
        <begin position="60"/>
        <end position="130"/>
    </location>
</feature>
<dbReference type="SMART" id="SM00225">
    <property type="entry name" value="BTB"/>
    <property type="match status" value="1"/>
</dbReference>
<evidence type="ECO:0000313" key="5">
    <source>
        <dbReference type="Proteomes" id="UP001059596"/>
    </source>
</evidence>
<dbReference type="EMBL" id="JAMKOV010000067">
    <property type="protein sequence ID" value="KAI8034576.1"/>
    <property type="molecule type" value="Genomic_DNA"/>
</dbReference>
<dbReference type="PANTHER" id="PTHR23231">
    <property type="entry name" value="GERM CELL-LESS PROTEIN"/>
    <property type="match status" value="1"/>
</dbReference>
<evidence type="ECO:0000256" key="2">
    <source>
        <dbReference type="SAM" id="MobiDB-lite"/>
    </source>
</evidence>
<dbReference type="InterPro" id="IPR000210">
    <property type="entry name" value="BTB/POZ_dom"/>
</dbReference>
<name>A0A9P9YCU9_9MUSC</name>
<dbReference type="AlphaFoldDB" id="A0A9P9YCU9"/>
<gene>
    <name evidence="4" type="ORF">M5D96_012629</name>
</gene>
<reference evidence="4" key="1">
    <citation type="journal article" date="2023" name="Genome Biol. Evol.">
        <title>Long-read-based Genome Assembly of Drosophila gunungcola Reveals Fewer Chemosensory Genes in Flower-breeding Species.</title>
        <authorList>
            <person name="Negi A."/>
            <person name="Liao B.Y."/>
            <person name="Yeh S.D."/>
        </authorList>
    </citation>
    <scope>NUCLEOTIDE SEQUENCE</scope>
    <source>
        <strain evidence="4">Sukarami</strain>
    </source>
</reference>
<feature type="region of interest" description="Disordered" evidence="2">
    <location>
        <begin position="487"/>
        <end position="546"/>
    </location>
</feature>
<dbReference type="Gene3D" id="3.30.710.10">
    <property type="entry name" value="Potassium Channel Kv1.1, Chain A"/>
    <property type="match status" value="1"/>
</dbReference>
<proteinExistence type="predicted"/>
<dbReference type="GO" id="GO:0007281">
    <property type="term" value="P:germ cell development"/>
    <property type="evidence" value="ECO:0007669"/>
    <property type="project" value="InterPro"/>
</dbReference>